<name>A0A016TCZ7_9BILA</name>
<keyword evidence="3" id="KW-1185">Reference proteome</keyword>
<organism evidence="2 3">
    <name type="scientific">Ancylostoma ceylanicum</name>
    <dbReference type="NCBI Taxonomy" id="53326"/>
    <lineage>
        <taxon>Eukaryota</taxon>
        <taxon>Metazoa</taxon>
        <taxon>Ecdysozoa</taxon>
        <taxon>Nematoda</taxon>
        <taxon>Chromadorea</taxon>
        <taxon>Rhabditida</taxon>
        <taxon>Rhabditina</taxon>
        <taxon>Rhabditomorpha</taxon>
        <taxon>Strongyloidea</taxon>
        <taxon>Ancylostomatidae</taxon>
        <taxon>Ancylostomatinae</taxon>
        <taxon>Ancylostoma</taxon>
    </lineage>
</organism>
<proteinExistence type="predicted"/>
<accession>A0A016TCZ7</accession>
<dbReference type="EMBL" id="JARK01001448">
    <property type="protein sequence ID" value="EYC00864.1"/>
    <property type="molecule type" value="Genomic_DNA"/>
</dbReference>
<sequence>MSVFMDRRSLLYDEEIRVANLRGEVLQVDVERARINIQRSRIELERAELELRRVRLELDRNQQDFDRARTYRTYTDFTVLD</sequence>
<evidence type="ECO:0000256" key="1">
    <source>
        <dbReference type="SAM" id="Coils"/>
    </source>
</evidence>
<feature type="coiled-coil region" evidence="1">
    <location>
        <begin position="30"/>
        <end position="64"/>
    </location>
</feature>
<protein>
    <submittedName>
        <fullName evidence="2">Uncharacterized protein</fullName>
    </submittedName>
</protein>
<evidence type="ECO:0000313" key="3">
    <source>
        <dbReference type="Proteomes" id="UP000024635"/>
    </source>
</evidence>
<dbReference type="AlphaFoldDB" id="A0A016TCZ7"/>
<keyword evidence="1" id="KW-0175">Coiled coil</keyword>
<comment type="caution">
    <text evidence="2">The sequence shown here is derived from an EMBL/GenBank/DDBJ whole genome shotgun (WGS) entry which is preliminary data.</text>
</comment>
<reference evidence="3" key="1">
    <citation type="journal article" date="2015" name="Nat. Genet.">
        <title>The genome and transcriptome of the zoonotic hookworm Ancylostoma ceylanicum identify infection-specific gene families.</title>
        <authorList>
            <person name="Schwarz E.M."/>
            <person name="Hu Y."/>
            <person name="Antoshechkin I."/>
            <person name="Miller M.M."/>
            <person name="Sternberg P.W."/>
            <person name="Aroian R.V."/>
        </authorList>
    </citation>
    <scope>NUCLEOTIDE SEQUENCE</scope>
    <source>
        <strain evidence="3">HY135</strain>
    </source>
</reference>
<dbReference type="OrthoDB" id="5791247at2759"/>
<dbReference type="Proteomes" id="UP000024635">
    <property type="component" value="Unassembled WGS sequence"/>
</dbReference>
<evidence type="ECO:0000313" key="2">
    <source>
        <dbReference type="EMBL" id="EYC00864.1"/>
    </source>
</evidence>
<gene>
    <name evidence="2" type="primary">Acey_s0112.g305</name>
    <name evidence="2" type="ORF">Y032_0112g305</name>
</gene>